<evidence type="ECO:0000313" key="1">
    <source>
        <dbReference type="EMBL" id="CAB3640238.1"/>
    </source>
</evidence>
<dbReference type="EMBL" id="CADIKB010000001">
    <property type="protein sequence ID" value="CAB3640238.1"/>
    <property type="molecule type" value="Genomic_DNA"/>
</dbReference>
<gene>
    <name evidence="1" type="ORF">LMG22037_00210</name>
</gene>
<name>A0A6J4ZQR5_9BURK</name>
<proteinExistence type="predicted"/>
<accession>A0A6J4ZQR5</accession>
<organism evidence="1 2">
    <name type="scientific">Paraburkholderia phenoliruptrix</name>
    <dbReference type="NCBI Taxonomy" id="252970"/>
    <lineage>
        <taxon>Bacteria</taxon>
        <taxon>Pseudomonadati</taxon>
        <taxon>Pseudomonadota</taxon>
        <taxon>Betaproteobacteria</taxon>
        <taxon>Burkholderiales</taxon>
        <taxon>Burkholderiaceae</taxon>
        <taxon>Paraburkholderia</taxon>
    </lineage>
</organism>
<dbReference type="Pfam" id="PF08895">
    <property type="entry name" value="DUF1840"/>
    <property type="match status" value="1"/>
</dbReference>
<dbReference type="Proteomes" id="UP000494249">
    <property type="component" value="Unassembled WGS sequence"/>
</dbReference>
<sequence>MLITFQSTASPDVVMLRDLAQYLLGLIGKRLSERGVIMHDELPAAIERLESAITEDASAEVALEALHRSPGNRREPSNGLSQRAWPFLDMLREAASAARTSSGDCRRLVTVGVVQGQPAVLSARVKSGTASISDIY</sequence>
<dbReference type="AlphaFoldDB" id="A0A6J4ZQR5"/>
<dbReference type="InterPro" id="IPR014991">
    <property type="entry name" value="DUF1840"/>
</dbReference>
<evidence type="ECO:0000313" key="2">
    <source>
        <dbReference type="Proteomes" id="UP000494249"/>
    </source>
</evidence>
<evidence type="ECO:0008006" key="3">
    <source>
        <dbReference type="Google" id="ProtNLM"/>
    </source>
</evidence>
<reference evidence="1 2" key="1">
    <citation type="submission" date="2020-04" db="EMBL/GenBank/DDBJ databases">
        <authorList>
            <person name="De Canck E."/>
        </authorList>
    </citation>
    <scope>NUCLEOTIDE SEQUENCE [LARGE SCALE GENOMIC DNA]</scope>
    <source>
        <strain evidence="1 2">LMG 22037</strain>
    </source>
</reference>
<protein>
    <recommendedName>
        <fullName evidence="3">DUF1840 domain-containing protein</fullName>
    </recommendedName>
</protein>